<dbReference type="GO" id="GO:0033961">
    <property type="term" value="F:cis-stilbene-oxide hydrolase activity"/>
    <property type="evidence" value="ECO:0007669"/>
    <property type="project" value="UniProtKB-UniRule"/>
</dbReference>
<dbReference type="AlphaFoldDB" id="A0A069DUW8"/>
<feature type="active site" description="Proton donor" evidence="7">
    <location>
        <position position="369"/>
    </location>
</feature>
<dbReference type="InterPro" id="IPR000639">
    <property type="entry name" value="Epox_hydrolase-like"/>
</dbReference>
<proteinExistence type="evidence at transcript level"/>
<name>A0A069DUW8_9HEMI</name>
<dbReference type="SUPFAM" id="SSF53474">
    <property type="entry name" value="alpha/beta-Hydrolases"/>
    <property type="match status" value="1"/>
</dbReference>
<comment type="catalytic activity">
    <reaction evidence="1 6">
        <text>1-(4-methoxyphenyl)-N-methyl-N-[(3-methyloxetan-3-yl)methyl]methanamine + H2O = 2-{[(4-methoxybenzyl)(methyl)amino]methyl}-2-methylpropane-1,3-diol</text>
        <dbReference type="Rhea" id="RHEA:55764"/>
        <dbReference type="ChEBI" id="CHEBI:15377"/>
        <dbReference type="ChEBI" id="CHEBI:139161"/>
        <dbReference type="ChEBI" id="CHEBI:139164"/>
        <dbReference type="EC" id="3.3.2.9"/>
    </reaction>
</comment>
<keyword evidence="8" id="KW-0812">Transmembrane</keyword>
<dbReference type="PRINTS" id="PR00412">
    <property type="entry name" value="EPOXHYDRLASE"/>
</dbReference>
<evidence type="ECO:0000256" key="4">
    <source>
        <dbReference type="ARBA" id="ARBA00022797"/>
    </source>
</evidence>
<comment type="subcellular location">
    <subcellularLocation>
        <location evidence="6">Endoplasmic reticulum membrane</location>
    </subcellularLocation>
    <subcellularLocation>
        <location evidence="2">Microsome membrane</location>
        <topology evidence="2">Single-pass membrane protein</topology>
    </subcellularLocation>
</comment>
<keyword evidence="5 6" id="KW-0378">Hydrolase</keyword>
<dbReference type="PANTHER" id="PTHR21661">
    <property type="entry name" value="EPOXIDE HYDROLASE 1-RELATED"/>
    <property type="match status" value="1"/>
</dbReference>
<dbReference type="GO" id="GO:0005789">
    <property type="term" value="C:endoplasmic reticulum membrane"/>
    <property type="evidence" value="ECO:0007669"/>
    <property type="project" value="UniProtKB-SubCell"/>
</dbReference>
<evidence type="ECO:0000256" key="3">
    <source>
        <dbReference type="ARBA" id="ARBA00010088"/>
    </source>
</evidence>
<organism evidence="10">
    <name type="scientific">Panstrongylus megistus</name>
    <dbReference type="NCBI Taxonomy" id="65343"/>
    <lineage>
        <taxon>Eukaryota</taxon>
        <taxon>Metazoa</taxon>
        <taxon>Ecdysozoa</taxon>
        <taxon>Arthropoda</taxon>
        <taxon>Hexapoda</taxon>
        <taxon>Insecta</taxon>
        <taxon>Pterygota</taxon>
        <taxon>Neoptera</taxon>
        <taxon>Paraneoptera</taxon>
        <taxon>Hemiptera</taxon>
        <taxon>Heteroptera</taxon>
        <taxon>Panheteroptera</taxon>
        <taxon>Cimicomorpha</taxon>
        <taxon>Reduviidae</taxon>
        <taxon>Triatominae</taxon>
        <taxon>Panstrongylus</taxon>
    </lineage>
</organism>
<dbReference type="EMBL" id="GBGD01001402">
    <property type="protein sequence ID" value="JAC87487.1"/>
    <property type="molecule type" value="mRNA"/>
</dbReference>
<protein>
    <recommendedName>
        <fullName evidence="6">Epoxide hydrolase</fullName>
        <ecNumber evidence="6">3.3.2.9</ecNumber>
    </recommendedName>
</protein>
<sequence length="460" mass="52226">MGCCLKVIGIISVLSAIGIGLLWQYLNEIPQIPDFKLEYWAAGPPKPEDKTIRPFKINFPESALKDLEMRLNNTRTLTKPLEGIGFQYGFNANYLNKILKFWKTEYKWKEREAFLNKFPHFKTQISGLDIHFMHVKPSDSKGKTVLPLLVMHGWPGSIREFYDLIPLLITPKADTNFVFEVVAPSLPGYGFSDGAGRPGLGPAQIGVIFNELMGRLGFDKYYIQGGDWGSIIGHSMAILYPNRVSAYHSNMCSTSSLKAKIQNVVSHFFPSLFISEDRIEEYRNEFSNIMLESGYLHLQATKPDTIGVVLNDSPAGLAAYILEKFSTWTNKAWRNLEDGGLEKYNKVALLDNIMIYWLTGSITTSVRLYSESFSRNYRALKMDEIPVTVPTSCARLPHETMYISDIVLRSSFLDLVQITDLPKGGHFAAFEVPDILADDVWKFIKKLREHGKKQKQKENK</sequence>
<keyword evidence="4 6" id="KW-0058">Aromatic hydrocarbons catabolism</keyword>
<dbReference type="PIRSF" id="PIRSF001112">
    <property type="entry name" value="Epoxide_hydrolase"/>
    <property type="match status" value="1"/>
</dbReference>
<comment type="function">
    <text evidence="6">Catalyzes juvenile hormone hydrolysis.</text>
</comment>
<evidence type="ECO:0000256" key="2">
    <source>
        <dbReference type="ARBA" id="ARBA00004111"/>
    </source>
</evidence>
<evidence type="ECO:0000256" key="7">
    <source>
        <dbReference type="PIRSR" id="PIRSR001112-1"/>
    </source>
</evidence>
<dbReference type="Gene3D" id="3.40.50.1820">
    <property type="entry name" value="alpha/beta hydrolase"/>
    <property type="match status" value="1"/>
</dbReference>
<comment type="similarity">
    <text evidence="3 6">Belongs to the peptidase S33 family.</text>
</comment>
<dbReference type="GO" id="GO:0097176">
    <property type="term" value="P:epoxide metabolic process"/>
    <property type="evidence" value="ECO:0007669"/>
    <property type="project" value="TreeGrafter"/>
</dbReference>
<feature type="transmembrane region" description="Helical" evidence="8">
    <location>
        <begin position="7"/>
        <end position="26"/>
    </location>
</feature>
<evidence type="ECO:0000313" key="10">
    <source>
        <dbReference type="EMBL" id="JAC87487.1"/>
    </source>
</evidence>
<evidence type="ECO:0000259" key="9">
    <source>
        <dbReference type="Pfam" id="PF06441"/>
    </source>
</evidence>
<evidence type="ECO:0000256" key="8">
    <source>
        <dbReference type="SAM" id="Phobius"/>
    </source>
</evidence>
<keyword evidence="6 8" id="KW-0472">Membrane</keyword>
<accession>A0A069DUW8</accession>
<feature type="active site" description="Nucleophile" evidence="7">
    <location>
        <position position="227"/>
    </location>
</feature>
<reference evidence="10" key="1">
    <citation type="journal article" date="2015" name="J. Med. Entomol.">
        <title>A Deep Insight Into the Sialotranscriptome of the Chagas Disease Vector, Panstrongylus megistus (Hemiptera: Heteroptera).</title>
        <authorList>
            <person name="Ribeiro J.M."/>
            <person name="Schwarz A."/>
            <person name="Francischetti I.M."/>
        </authorList>
    </citation>
    <scope>NUCLEOTIDE SEQUENCE</scope>
    <source>
        <tissue evidence="10">Salivary glands</tissue>
    </source>
</reference>
<dbReference type="InterPro" id="IPR016292">
    <property type="entry name" value="Epoxide_hydrolase"/>
</dbReference>
<dbReference type="InterPro" id="IPR029058">
    <property type="entry name" value="AB_hydrolase_fold"/>
</dbReference>
<evidence type="ECO:0000256" key="5">
    <source>
        <dbReference type="ARBA" id="ARBA00022801"/>
    </source>
</evidence>
<dbReference type="PANTHER" id="PTHR21661:SF35">
    <property type="entry name" value="EPOXIDE HYDROLASE"/>
    <property type="match status" value="1"/>
</dbReference>
<dbReference type="EC" id="3.3.2.9" evidence="6"/>
<feature type="active site" description="Proton acceptor" evidence="7">
    <location>
        <position position="426"/>
    </location>
</feature>
<dbReference type="Pfam" id="PF06441">
    <property type="entry name" value="EHN"/>
    <property type="match status" value="1"/>
</dbReference>
<feature type="domain" description="Epoxide hydrolase N-terminal" evidence="9">
    <location>
        <begin position="52"/>
        <end position="161"/>
    </location>
</feature>
<keyword evidence="6" id="KW-0256">Endoplasmic reticulum</keyword>
<keyword evidence="8" id="KW-1133">Transmembrane helix</keyword>
<evidence type="ECO:0000256" key="6">
    <source>
        <dbReference type="PIRNR" id="PIRNR001112"/>
    </source>
</evidence>
<dbReference type="InterPro" id="IPR010497">
    <property type="entry name" value="Epoxide_hydro_N"/>
</dbReference>
<comment type="catalytic activity">
    <reaction evidence="6">
        <text>cis-stilbene oxide + H2O = (1R,2R)-hydrobenzoin</text>
        <dbReference type="Rhea" id="RHEA:23900"/>
        <dbReference type="ChEBI" id="CHEBI:15377"/>
        <dbReference type="ChEBI" id="CHEBI:50004"/>
        <dbReference type="ChEBI" id="CHEBI:50014"/>
        <dbReference type="EC" id="3.3.2.9"/>
    </reaction>
</comment>
<evidence type="ECO:0000256" key="1">
    <source>
        <dbReference type="ARBA" id="ARBA00000221"/>
    </source>
</evidence>